<dbReference type="RefSeq" id="WP_241349510.1">
    <property type="nucleotide sequence ID" value="NZ_JAKZGP010000061.1"/>
</dbReference>
<dbReference type="NCBIfam" id="TIGR01563">
    <property type="entry name" value="gp16_SPP1"/>
    <property type="match status" value="1"/>
</dbReference>
<accession>A0ABS9V409</accession>
<dbReference type="EMBL" id="JAKZGP010000061">
    <property type="protein sequence ID" value="MCH7411157.1"/>
    <property type="molecule type" value="Genomic_DNA"/>
</dbReference>
<comment type="caution">
    <text evidence="1">The sequence shown here is derived from an EMBL/GenBank/DDBJ whole genome shotgun (WGS) entry which is preliminary data.</text>
</comment>
<organism evidence="1 2">
    <name type="scientific">Belliella filtrata</name>
    <dbReference type="NCBI Taxonomy" id="2923435"/>
    <lineage>
        <taxon>Bacteria</taxon>
        <taxon>Pseudomonadati</taxon>
        <taxon>Bacteroidota</taxon>
        <taxon>Cytophagia</taxon>
        <taxon>Cytophagales</taxon>
        <taxon>Cyclobacteriaceae</taxon>
        <taxon>Belliella</taxon>
    </lineage>
</organism>
<sequence>MLKIEQESTTKNTYGEEVIEWVEFESVFAEKYDKVNKESFQANQLTAIVSTVFTIYFIEGLTEKMRLVDIDTDTIYQIEGIKEIGYKEGLQLITYTKDRF</sequence>
<dbReference type="Gene3D" id="2.40.10.270">
    <property type="entry name" value="Bacteriophage SPP1 head-tail adaptor protein"/>
    <property type="match status" value="1"/>
</dbReference>
<evidence type="ECO:0000313" key="2">
    <source>
        <dbReference type="Proteomes" id="UP001165489"/>
    </source>
</evidence>
<evidence type="ECO:0000313" key="1">
    <source>
        <dbReference type="EMBL" id="MCH7411157.1"/>
    </source>
</evidence>
<keyword evidence="2" id="KW-1185">Reference proteome</keyword>
<dbReference type="InterPro" id="IPR008767">
    <property type="entry name" value="Phage_SPP1_head-tail_adaptor"/>
</dbReference>
<dbReference type="Proteomes" id="UP001165489">
    <property type="component" value="Unassembled WGS sequence"/>
</dbReference>
<name>A0ABS9V409_9BACT</name>
<gene>
    <name evidence="1" type="ORF">MM239_17295</name>
</gene>
<proteinExistence type="predicted"/>
<dbReference type="Pfam" id="PF05521">
    <property type="entry name" value="Phage_HCP"/>
    <property type="match status" value="1"/>
</dbReference>
<dbReference type="InterPro" id="IPR038666">
    <property type="entry name" value="SSP1_head-tail_sf"/>
</dbReference>
<protein>
    <submittedName>
        <fullName evidence="1">Phage head closure protein</fullName>
    </submittedName>
</protein>
<reference evidence="1" key="1">
    <citation type="submission" date="2022-03" db="EMBL/GenBank/DDBJ databases">
        <title>De novo assembled genomes of Belliella spp. (Cyclobacteriaceae) strains.</title>
        <authorList>
            <person name="Szabo A."/>
            <person name="Korponai K."/>
            <person name="Felfoldi T."/>
        </authorList>
    </citation>
    <scope>NUCLEOTIDE SEQUENCE</scope>
    <source>
        <strain evidence="1">DSM 111904</strain>
    </source>
</reference>